<proteinExistence type="predicted"/>
<dbReference type="EMBL" id="HBIO01013761">
    <property type="protein sequence ID" value="CAE0465807.1"/>
    <property type="molecule type" value="Transcribed_RNA"/>
</dbReference>
<dbReference type="Gene3D" id="3.40.50.1820">
    <property type="entry name" value="alpha/beta hydrolase"/>
    <property type="match status" value="1"/>
</dbReference>
<dbReference type="InterPro" id="IPR029058">
    <property type="entry name" value="AB_hydrolase_fold"/>
</dbReference>
<protein>
    <submittedName>
        <fullName evidence="2">Uncharacterized protein</fullName>
    </submittedName>
</protein>
<evidence type="ECO:0000313" key="2">
    <source>
        <dbReference type="EMBL" id="CAE0465807.1"/>
    </source>
</evidence>
<reference evidence="2" key="1">
    <citation type="submission" date="2021-01" db="EMBL/GenBank/DDBJ databases">
        <authorList>
            <person name="Corre E."/>
            <person name="Pelletier E."/>
            <person name="Niang G."/>
            <person name="Scheremetjew M."/>
            <person name="Finn R."/>
            <person name="Kale V."/>
            <person name="Holt S."/>
            <person name="Cochrane G."/>
            <person name="Meng A."/>
            <person name="Brown T."/>
            <person name="Cohen L."/>
        </authorList>
    </citation>
    <scope>NUCLEOTIDE SEQUENCE</scope>
    <source>
        <strain evidence="2">MM31A-1</strain>
    </source>
</reference>
<organism evidence="2">
    <name type="scientific">Chaetoceros debilis</name>
    <dbReference type="NCBI Taxonomy" id="122233"/>
    <lineage>
        <taxon>Eukaryota</taxon>
        <taxon>Sar</taxon>
        <taxon>Stramenopiles</taxon>
        <taxon>Ochrophyta</taxon>
        <taxon>Bacillariophyta</taxon>
        <taxon>Coscinodiscophyceae</taxon>
        <taxon>Chaetocerotophycidae</taxon>
        <taxon>Chaetocerotales</taxon>
        <taxon>Chaetocerotaceae</taxon>
        <taxon>Chaetoceros</taxon>
    </lineage>
</organism>
<feature type="chain" id="PRO_5030858797" evidence="1">
    <location>
        <begin position="23"/>
        <end position="637"/>
    </location>
</feature>
<evidence type="ECO:0000256" key="1">
    <source>
        <dbReference type="SAM" id="SignalP"/>
    </source>
</evidence>
<sequence>MKLSLALSGLFTASFLWRQGFSLTLDASTNEGKSSEPQVDVESHRHPVKDVGSTTLENNTTKGDISAVQKSRSLQTMLKNWVQLGDTVASDGSESSATDINTGIDHTDTITHLHPSLLPLHSHFQSPFATRNLETVPCGGIVVTYPQETIAETFDAYADVTMPDALTAIILKTLFANNKTYGVQIMKVCASCDSVVAAGAGAAAGAQDLYDNPSFDHYCGENAYGHNLEHSGLVYLPLVGNDVRPGTMPGYVYSRPTKVGKLDQGPSVDLDTSLDYVFGLMATMAMGTISFAPDFMGHGVETTAEKGYLLRDTYLTSSLPLWLWVSNFVSESTDSRSALGDTAFYVGASEGGYATVALAEGFRTALGVEPVYTFASAGPYRMGTATLMDTIINTDAGVDFDRHAYIAILLGSVYSSSNPNAANYGQGQDLLNDENRELALSWLNNPDFSKEDINAEIFALHERINGVDTVYRIEDLWNPIIVNFLRDASAAGVEDPCNPDYEGYIVGENDKFCEALKQNDLIDVLEKANYDIELCHSPGDTLVTYSNMPDVSVNAFLTANIKAGGHEESIGFCFFDVFGDIVSEKFLSFVPEPKHKSDPDSGSNDARGGTSNSAHISSLSFTSTVFVIAVGLGSSFV</sequence>
<keyword evidence="1" id="KW-0732">Signal</keyword>
<gene>
    <name evidence="2" type="ORF">CDEB00056_LOCUS10648</name>
</gene>
<name>A0A7S3Q4M5_9STRA</name>
<feature type="signal peptide" evidence="1">
    <location>
        <begin position="1"/>
        <end position="22"/>
    </location>
</feature>
<dbReference type="AlphaFoldDB" id="A0A7S3Q4M5"/>
<accession>A0A7S3Q4M5</accession>